<organism evidence="2 3">
    <name type="scientific">Caulobacter ginsengisoli</name>
    <dbReference type="NCBI Taxonomy" id="400775"/>
    <lineage>
        <taxon>Bacteria</taxon>
        <taxon>Pseudomonadati</taxon>
        <taxon>Pseudomonadota</taxon>
        <taxon>Alphaproteobacteria</taxon>
        <taxon>Caulobacterales</taxon>
        <taxon>Caulobacteraceae</taxon>
        <taxon>Caulobacter</taxon>
    </lineage>
</organism>
<evidence type="ECO:0000313" key="2">
    <source>
        <dbReference type="EMBL" id="MDQ0462376.1"/>
    </source>
</evidence>
<keyword evidence="1" id="KW-0732">Signal</keyword>
<dbReference type="EMBL" id="JAUSVS010000001">
    <property type="protein sequence ID" value="MDQ0462376.1"/>
    <property type="molecule type" value="Genomic_DNA"/>
</dbReference>
<name>A0ABU0ILX2_9CAUL</name>
<evidence type="ECO:0000256" key="1">
    <source>
        <dbReference type="SAM" id="SignalP"/>
    </source>
</evidence>
<feature type="signal peptide" evidence="1">
    <location>
        <begin position="1"/>
        <end position="19"/>
    </location>
</feature>
<gene>
    <name evidence="2" type="ORF">QO010_000124</name>
</gene>
<keyword evidence="3" id="KW-1185">Reference proteome</keyword>
<sequence length="191" mass="20402">MRSIAMIAAVMSLAACQPAAGPRPKDPPPPLTAETQAELERQIQGANALDADLRGKVGLPAEPAGDTVIRIVQGSFMNRSQESLVAARTSAGWRLEWVDGKFATDSDKATPARLRVIAVPPADGQRLDALLADPALFRQSTYETRPGCMDGGAAVIDIRTPTARWTGYRQCGGDPPVSKVTDILFELRPPE</sequence>
<evidence type="ECO:0008006" key="4">
    <source>
        <dbReference type="Google" id="ProtNLM"/>
    </source>
</evidence>
<proteinExistence type="predicted"/>
<comment type="caution">
    <text evidence="2">The sequence shown here is derived from an EMBL/GenBank/DDBJ whole genome shotgun (WGS) entry which is preliminary data.</text>
</comment>
<dbReference type="RefSeq" id="WP_307344640.1">
    <property type="nucleotide sequence ID" value="NZ_JAUSVS010000001.1"/>
</dbReference>
<accession>A0ABU0ILX2</accession>
<protein>
    <recommendedName>
        <fullName evidence="4">DUF4893 domain-containing protein</fullName>
    </recommendedName>
</protein>
<evidence type="ECO:0000313" key="3">
    <source>
        <dbReference type="Proteomes" id="UP001228905"/>
    </source>
</evidence>
<feature type="chain" id="PRO_5046549634" description="DUF4893 domain-containing protein" evidence="1">
    <location>
        <begin position="20"/>
        <end position="191"/>
    </location>
</feature>
<dbReference type="PROSITE" id="PS51257">
    <property type="entry name" value="PROKAR_LIPOPROTEIN"/>
    <property type="match status" value="1"/>
</dbReference>
<dbReference type="Proteomes" id="UP001228905">
    <property type="component" value="Unassembled WGS sequence"/>
</dbReference>
<reference evidence="2 3" key="1">
    <citation type="submission" date="2023-07" db="EMBL/GenBank/DDBJ databases">
        <title>Genomic Encyclopedia of Type Strains, Phase IV (KMG-IV): sequencing the most valuable type-strain genomes for metagenomic binning, comparative biology and taxonomic classification.</title>
        <authorList>
            <person name="Goeker M."/>
        </authorList>
    </citation>
    <scope>NUCLEOTIDE SEQUENCE [LARGE SCALE GENOMIC DNA]</scope>
    <source>
        <strain evidence="2 3">DSM 18695</strain>
    </source>
</reference>